<sequence length="62" mass="6667">MQAETFKQAAHALIDTLPEDASWRELAYVAALRASIQQGLCEADAGQLISQDDIEAEFGAST</sequence>
<comment type="caution">
    <text evidence="1">The sequence shown here is derived from an EMBL/GenBank/DDBJ whole genome shotgun (WGS) entry which is preliminary data.</text>
</comment>
<organism evidence="1 2">
    <name type="scientific">Thiohalocapsa halophila</name>
    <dbReference type="NCBI Taxonomy" id="69359"/>
    <lineage>
        <taxon>Bacteria</taxon>
        <taxon>Pseudomonadati</taxon>
        <taxon>Pseudomonadota</taxon>
        <taxon>Gammaproteobacteria</taxon>
        <taxon>Chromatiales</taxon>
        <taxon>Chromatiaceae</taxon>
        <taxon>Thiohalocapsa</taxon>
    </lineage>
</organism>
<name>A0ABS1CDG3_9GAMM</name>
<gene>
    <name evidence="1" type="ORF">CKO31_04120</name>
</gene>
<keyword evidence="2" id="KW-1185">Reference proteome</keyword>
<dbReference type="Proteomes" id="UP000748752">
    <property type="component" value="Unassembled WGS sequence"/>
</dbReference>
<dbReference type="EMBL" id="NRRV01000006">
    <property type="protein sequence ID" value="MBK1629941.1"/>
    <property type="molecule type" value="Genomic_DNA"/>
</dbReference>
<accession>A0ABS1CDG3</accession>
<evidence type="ECO:0000313" key="1">
    <source>
        <dbReference type="EMBL" id="MBK1629941.1"/>
    </source>
</evidence>
<protein>
    <submittedName>
        <fullName evidence="1">Uncharacterized protein</fullName>
    </submittedName>
</protein>
<evidence type="ECO:0000313" key="2">
    <source>
        <dbReference type="Proteomes" id="UP000748752"/>
    </source>
</evidence>
<proteinExistence type="predicted"/>
<dbReference type="RefSeq" id="WP_200234308.1">
    <property type="nucleotide sequence ID" value="NZ_NRRV01000006.1"/>
</dbReference>
<reference evidence="1 2" key="1">
    <citation type="journal article" date="2020" name="Microorganisms">
        <title>Osmotic Adaptation and Compatible Solute Biosynthesis of Phototrophic Bacteria as Revealed from Genome Analyses.</title>
        <authorList>
            <person name="Imhoff J.F."/>
            <person name="Rahn T."/>
            <person name="Kunzel S."/>
            <person name="Keller A."/>
            <person name="Neulinger S.C."/>
        </authorList>
    </citation>
    <scope>NUCLEOTIDE SEQUENCE [LARGE SCALE GENOMIC DNA]</scope>
    <source>
        <strain evidence="1 2">DSM 6210</strain>
    </source>
</reference>